<dbReference type="Pfam" id="PF10106">
    <property type="entry name" value="DUF2345"/>
    <property type="match status" value="1"/>
</dbReference>
<evidence type="ECO:0000256" key="1">
    <source>
        <dbReference type="ARBA" id="ARBA00005558"/>
    </source>
</evidence>
<feature type="domain" description="Putative type VI secretion system Rhs element associated Vgr" evidence="5">
    <location>
        <begin position="523"/>
        <end position="625"/>
    </location>
</feature>
<name>I0HTN1_RUBGI</name>
<accession>I0HTN1</accession>
<dbReference type="Gene3D" id="4.10.220.110">
    <property type="match status" value="1"/>
</dbReference>
<dbReference type="HOGENOM" id="CLU_004121_1_6_4"/>
<sequence>MSPGEGLVGGWSLQGRLLRVQTPPGQVPLLARRLEADEAVGRGFELQLEVLAEPGADVDALLGEELGVHLQRADGSERAWYGLVVESRWAGAAAGGERWTLRLGPWSTLLEQRVGCALHEDASVAAILEQVFAGLPQAHWVLALTRELPRRPLCTQYAETDWAFCIRLMAEEGLAWHFEALQGEAAEAAAASGRWRHRLVVADEGTARAELGPLRFAADPPTATAGARHDSVDRLAEHHGGGPARVLLGSWCSRSGGSLAAASESDLGAGPRPEHHERRGVDRFADRSAAGVQAERLLRAFELGRQRVRGEGNARDLAAGTVVVVQGLPGDEAGGRRFTVLAVHHEAANALEPDRAHAPGAAEPAAGRYRNRFEAVPAERALVTRRPPRPTAPGWQTATVVGVEHGLPMADGALRVKLRYAWQGDADPGGDGLAQTPWPLRRAAGRRGSAWVRVAQSLAGAGWGSVFVPRVGAEVLVGFVDGELDRPVVLGALFNGRDPPPYAGAPLAGIVSACQPPTRGCAGEWVLDDTTGQLRTRLASLPMAAELGLGWLVAQPAGSAGRGGLRGVGFEAVTAGTASLRAGQGLLLTTHARAAHGGSCDGEQMDVQEVHRRLESARATVAALRPAGEGWPSALADGPARAAQALPPPAGPAAAATRADGLDSSTSATSSTSTEGHAPETAWLVLAAEATLAVASDGERVHTAARDVAAVAGGAWHAAAGQDAAFVAGGAVRLASTGAGVAFVAGHGEAALRAHAGGLALHADGPLQVSAQGGELRLVARHRLVLRAAGSEIVLDGADLRLTTPGVLTVAAAAHRFPGPGRVPAPRPALPQGRPGAPPNWIEIEHHDAEGRPFAGQRYRIRFEGGSTIEGRLDAQGHARHEQVPERAEGVDYEAREPLPAPPWPPLAELVDALRERLG</sequence>
<protein>
    <recommendedName>
        <fullName evidence="8">Rhs element Vgr protein</fullName>
    </recommendedName>
</protein>
<evidence type="ECO:0000259" key="3">
    <source>
        <dbReference type="Pfam" id="PF04717"/>
    </source>
</evidence>
<dbReference type="Gene3D" id="2.30.110.50">
    <property type="match status" value="1"/>
</dbReference>
<dbReference type="STRING" id="983917.RGE_30290"/>
<dbReference type="InterPro" id="IPR006533">
    <property type="entry name" value="T6SS_Vgr_RhsGE"/>
</dbReference>
<proteinExistence type="inferred from homology"/>
<feature type="domain" description="DUF2345" evidence="4">
    <location>
        <begin position="680"/>
        <end position="820"/>
    </location>
</feature>
<dbReference type="InterPro" id="IPR028244">
    <property type="entry name" value="T6SS_Rhs_Vgr_dom"/>
</dbReference>
<evidence type="ECO:0000259" key="5">
    <source>
        <dbReference type="Pfam" id="PF13296"/>
    </source>
</evidence>
<dbReference type="InterPro" id="IPR017847">
    <property type="entry name" value="T6SS_RhsGE_Vgr_subset"/>
</dbReference>
<evidence type="ECO:0000313" key="6">
    <source>
        <dbReference type="EMBL" id="BAL96368.1"/>
    </source>
</evidence>
<evidence type="ECO:0008006" key="8">
    <source>
        <dbReference type="Google" id="ProtNLM"/>
    </source>
</evidence>
<feature type="region of interest" description="Disordered" evidence="2">
    <location>
        <begin position="630"/>
        <end position="677"/>
    </location>
</feature>
<evidence type="ECO:0000256" key="2">
    <source>
        <dbReference type="SAM" id="MobiDB-lite"/>
    </source>
</evidence>
<evidence type="ECO:0000259" key="4">
    <source>
        <dbReference type="Pfam" id="PF10106"/>
    </source>
</evidence>
<organism evidence="6 7">
    <name type="scientific">Rubrivivax gelatinosus (strain NBRC 100245 / IL144)</name>
    <dbReference type="NCBI Taxonomy" id="983917"/>
    <lineage>
        <taxon>Bacteria</taxon>
        <taxon>Pseudomonadati</taxon>
        <taxon>Pseudomonadota</taxon>
        <taxon>Betaproteobacteria</taxon>
        <taxon>Burkholderiales</taxon>
        <taxon>Sphaerotilaceae</taxon>
        <taxon>Rubrivivax</taxon>
    </lineage>
</organism>
<dbReference type="eggNOG" id="COG4253">
    <property type="taxonomic scope" value="Bacteria"/>
</dbReference>
<dbReference type="InterPro" id="IPR037026">
    <property type="entry name" value="Vgr_OB-fold_dom_sf"/>
</dbReference>
<dbReference type="NCBIfam" id="TIGR01646">
    <property type="entry name" value="vgr_GE"/>
    <property type="match status" value="1"/>
</dbReference>
<dbReference type="InterPro" id="IPR006531">
    <property type="entry name" value="Gp5/Vgr_OB"/>
</dbReference>
<dbReference type="AlphaFoldDB" id="I0HTN1"/>
<dbReference type="InterPro" id="IPR018769">
    <property type="entry name" value="VgrG2_DUF2345"/>
</dbReference>
<feature type="compositionally biased region" description="Low complexity" evidence="2">
    <location>
        <begin position="652"/>
        <end position="677"/>
    </location>
</feature>
<dbReference type="SUPFAM" id="SSF69279">
    <property type="entry name" value="Phage tail proteins"/>
    <property type="match status" value="2"/>
</dbReference>
<reference evidence="6 7" key="1">
    <citation type="journal article" date="2012" name="J. Bacteriol.">
        <title>Complete genome sequence of phototrophic betaproteobacterium Rubrivivax gelatinosus IL144.</title>
        <authorList>
            <person name="Nagashima S."/>
            <person name="Kamimura A."/>
            <person name="Shimizu T."/>
            <person name="Nakamura-isaki S."/>
            <person name="Aono E."/>
            <person name="Sakamoto K."/>
            <person name="Ichikawa N."/>
            <person name="Nakazawa H."/>
            <person name="Sekine M."/>
            <person name="Yamazaki S."/>
            <person name="Fujita N."/>
            <person name="Shimada K."/>
            <person name="Hanada S."/>
            <person name="Nagashima K.V.P."/>
        </authorList>
    </citation>
    <scope>NUCLEOTIDE SEQUENCE [LARGE SCALE GENOMIC DNA]</scope>
    <source>
        <strain evidence="7">NBRC 100245 / IL144</strain>
    </source>
</reference>
<dbReference type="KEGG" id="rge:RGE_30290"/>
<dbReference type="EMBL" id="AP012320">
    <property type="protein sequence ID" value="BAL96368.1"/>
    <property type="molecule type" value="Genomic_DNA"/>
</dbReference>
<dbReference type="PATRIC" id="fig|983917.3.peg.2951"/>
<dbReference type="Pfam" id="PF13296">
    <property type="entry name" value="T6SS_Vgr"/>
    <property type="match status" value="1"/>
</dbReference>
<evidence type="ECO:0000313" key="7">
    <source>
        <dbReference type="Proteomes" id="UP000007883"/>
    </source>
</evidence>
<dbReference type="Gene3D" id="2.40.50.230">
    <property type="entry name" value="Gp5 N-terminal domain"/>
    <property type="match status" value="1"/>
</dbReference>
<dbReference type="RefSeq" id="WP_014429229.1">
    <property type="nucleotide sequence ID" value="NC_017075.1"/>
</dbReference>
<comment type="similarity">
    <text evidence="1">Belongs to the VgrG protein family.</text>
</comment>
<dbReference type="NCBIfam" id="TIGR03361">
    <property type="entry name" value="VI_Rhs_Vgr"/>
    <property type="match status" value="1"/>
</dbReference>
<feature type="domain" description="Gp5/Type VI secretion system Vgr protein OB-fold" evidence="3">
    <location>
        <begin position="448"/>
        <end position="494"/>
    </location>
</feature>
<dbReference type="SUPFAM" id="SSF69255">
    <property type="entry name" value="gp5 N-terminal domain-like"/>
    <property type="match status" value="1"/>
</dbReference>
<keyword evidence="7" id="KW-1185">Reference proteome</keyword>
<dbReference type="Pfam" id="PF05954">
    <property type="entry name" value="Phage_GPD"/>
    <property type="match status" value="1"/>
</dbReference>
<dbReference type="eggNOG" id="COG3501">
    <property type="taxonomic scope" value="Bacteria"/>
</dbReference>
<dbReference type="Proteomes" id="UP000007883">
    <property type="component" value="Chromosome"/>
</dbReference>
<dbReference type="Pfam" id="PF04717">
    <property type="entry name" value="Phage_base_V"/>
    <property type="match status" value="1"/>
</dbReference>
<gene>
    <name evidence="6" type="ordered locus">RGE_30290</name>
</gene>
<dbReference type="Gene3D" id="3.55.50.10">
    <property type="entry name" value="Baseplate protein-like domains"/>
    <property type="match status" value="1"/>
</dbReference>